<keyword evidence="2 4" id="KW-0489">Methyltransferase</keyword>
<dbReference type="Proteomes" id="UP000064967">
    <property type="component" value="Chromosome"/>
</dbReference>
<name>A0A0K1Q4F3_9BACT</name>
<dbReference type="KEGG" id="llu:AKJ09_07205"/>
<proteinExistence type="inferred from homology"/>
<accession>A0A0K1Q4F3</accession>
<dbReference type="NCBIfam" id="TIGR00027">
    <property type="entry name" value="mthyl_TIGR00027"/>
    <property type="match status" value="1"/>
</dbReference>
<dbReference type="EC" id="2.1.1.-" evidence="4"/>
<comment type="function">
    <text evidence="4">Exhibits S-adenosyl-L-methionine-dependent methyltransferase activity.</text>
</comment>
<evidence type="ECO:0000313" key="5">
    <source>
        <dbReference type="EMBL" id="AKV00542.1"/>
    </source>
</evidence>
<evidence type="ECO:0000256" key="2">
    <source>
        <dbReference type="ARBA" id="ARBA00022603"/>
    </source>
</evidence>
<dbReference type="GO" id="GO:0008168">
    <property type="term" value="F:methyltransferase activity"/>
    <property type="evidence" value="ECO:0007669"/>
    <property type="project" value="UniProtKB-UniRule"/>
</dbReference>
<dbReference type="Pfam" id="PF04072">
    <property type="entry name" value="LCM"/>
    <property type="match status" value="1"/>
</dbReference>
<keyword evidence="4" id="KW-0949">S-adenosyl-L-methionine</keyword>
<keyword evidence="3" id="KW-0808">Transferase</keyword>
<dbReference type="SUPFAM" id="SSF53335">
    <property type="entry name" value="S-adenosyl-L-methionine-dependent methyltransferases"/>
    <property type="match status" value="1"/>
</dbReference>
<dbReference type="PANTHER" id="PTHR43619">
    <property type="entry name" value="S-ADENOSYL-L-METHIONINE-DEPENDENT METHYLTRANSFERASE YKTD-RELATED"/>
    <property type="match status" value="1"/>
</dbReference>
<keyword evidence="6" id="KW-1185">Reference proteome</keyword>
<comment type="similarity">
    <text evidence="1 4">Belongs to the UPF0677 family.</text>
</comment>
<reference evidence="5 6" key="1">
    <citation type="submission" date="2015-08" db="EMBL/GenBank/DDBJ databases">
        <authorList>
            <person name="Babu N.S."/>
            <person name="Beckwith C.J."/>
            <person name="Beseler K.G."/>
            <person name="Brison A."/>
            <person name="Carone J.V."/>
            <person name="Caskin T.P."/>
            <person name="Diamond M."/>
            <person name="Durham M.E."/>
            <person name="Foxe J.M."/>
            <person name="Go M."/>
            <person name="Henderson B.A."/>
            <person name="Jones I.B."/>
            <person name="McGettigan J.A."/>
            <person name="Micheletti S.J."/>
            <person name="Nasrallah M.E."/>
            <person name="Ortiz D."/>
            <person name="Piller C.R."/>
            <person name="Privatt S.R."/>
            <person name="Schneider S.L."/>
            <person name="Sharp S."/>
            <person name="Smith T.C."/>
            <person name="Stanton J.D."/>
            <person name="Ullery H.E."/>
            <person name="Wilson R.J."/>
            <person name="Serrano M.G."/>
            <person name="Buck G."/>
            <person name="Lee V."/>
            <person name="Wang Y."/>
            <person name="Carvalho R."/>
            <person name="Voegtly L."/>
            <person name="Shi R."/>
            <person name="Duckworth R."/>
            <person name="Johnson A."/>
            <person name="Loviza R."/>
            <person name="Walstead R."/>
            <person name="Shah Z."/>
            <person name="Kiflezghi M."/>
            <person name="Wade K."/>
            <person name="Ball S.L."/>
            <person name="Bradley K.W."/>
            <person name="Asai D.J."/>
            <person name="Bowman C.A."/>
            <person name="Russell D.A."/>
            <person name="Pope W.H."/>
            <person name="Jacobs-Sera D."/>
            <person name="Hendrix R.W."/>
            <person name="Hatfull G.F."/>
        </authorList>
    </citation>
    <scope>NUCLEOTIDE SEQUENCE [LARGE SCALE GENOMIC DNA]</scope>
    <source>
        <strain evidence="5 6">DSM 27648</strain>
    </source>
</reference>
<dbReference type="InterPro" id="IPR011610">
    <property type="entry name" value="SAM_mthyl_Trfase_ML2640-like"/>
</dbReference>
<evidence type="ECO:0000256" key="4">
    <source>
        <dbReference type="RuleBase" id="RU362030"/>
    </source>
</evidence>
<dbReference type="STRING" id="1391654.AKJ09_07205"/>
<protein>
    <recommendedName>
        <fullName evidence="4">S-adenosyl-L-methionine-dependent methyltransferase</fullName>
        <ecNumber evidence="4">2.1.1.-</ecNumber>
    </recommendedName>
</protein>
<dbReference type="PANTHER" id="PTHR43619:SF2">
    <property type="entry name" value="S-ADENOSYL-L-METHIONINE-DEPENDENT METHYLTRANSFERASES SUPERFAMILY PROTEIN"/>
    <property type="match status" value="1"/>
</dbReference>
<evidence type="ECO:0000313" key="6">
    <source>
        <dbReference type="Proteomes" id="UP000064967"/>
    </source>
</evidence>
<dbReference type="InterPro" id="IPR029063">
    <property type="entry name" value="SAM-dependent_MTases_sf"/>
</dbReference>
<organism evidence="5 6">
    <name type="scientific">Labilithrix luteola</name>
    <dbReference type="NCBI Taxonomy" id="1391654"/>
    <lineage>
        <taxon>Bacteria</taxon>
        <taxon>Pseudomonadati</taxon>
        <taxon>Myxococcota</taxon>
        <taxon>Polyangia</taxon>
        <taxon>Polyangiales</taxon>
        <taxon>Labilitrichaceae</taxon>
        <taxon>Labilithrix</taxon>
    </lineage>
</organism>
<evidence type="ECO:0000256" key="1">
    <source>
        <dbReference type="ARBA" id="ARBA00008138"/>
    </source>
</evidence>
<dbReference type="GO" id="GO:0032259">
    <property type="term" value="P:methylation"/>
    <property type="evidence" value="ECO:0007669"/>
    <property type="project" value="UniProtKB-KW"/>
</dbReference>
<dbReference type="InterPro" id="IPR007213">
    <property type="entry name" value="Ppm1/Ppm2/Tcmp"/>
</dbReference>
<evidence type="ECO:0000256" key="3">
    <source>
        <dbReference type="ARBA" id="ARBA00022679"/>
    </source>
</evidence>
<sequence length="267" mass="30018">MGRAVAHGRSPVARFDDPTAIELLAEESRERVRQVRAGAPVKGLRANLRREYLQRQSTSMVARTVAIDDEVRAAASPQVVILGAGLDGRAWRMSELREVTVFEVDHPDTQRVKRSRVPTLERHAKEIRFVAVDFERDSLDEALEKAGHDSAKPTTWIWEGVVMYLARADIEKTLAVIAERSAKRSRLVIAYHQPALILHFLGPILRRIGEPLRTALTPTQMKALLDKYGFDVVRDRDMHEIGASLGAEVEQGTKTLRHQRIVAADRV</sequence>
<gene>
    <name evidence="5" type="ORF">AKJ09_07205</name>
</gene>
<dbReference type="Gene3D" id="3.40.50.150">
    <property type="entry name" value="Vaccinia Virus protein VP39"/>
    <property type="match status" value="1"/>
</dbReference>
<dbReference type="EMBL" id="CP012333">
    <property type="protein sequence ID" value="AKV00542.1"/>
    <property type="molecule type" value="Genomic_DNA"/>
</dbReference>
<dbReference type="AlphaFoldDB" id="A0A0K1Q4F3"/>